<keyword evidence="2" id="KW-1185">Reference proteome</keyword>
<name>A0A1I7V8B9_LOALO</name>
<evidence type="ECO:0000313" key="2">
    <source>
        <dbReference type="Proteomes" id="UP000095285"/>
    </source>
</evidence>
<dbReference type="WBParaSite" id="EN70_10980">
    <property type="protein sequence ID" value="EN70_10980"/>
    <property type="gene ID" value="EN70_10980"/>
</dbReference>
<reference evidence="2" key="1">
    <citation type="submission" date="2012-04" db="EMBL/GenBank/DDBJ databases">
        <title>The Genome Sequence of Loa loa.</title>
        <authorList>
            <consortium name="The Broad Institute Genome Sequencing Platform"/>
            <consortium name="Broad Institute Genome Sequencing Center for Infectious Disease"/>
            <person name="Nutman T.B."/>
            <person name="Fink D.L."/>
            <person name="Russ C."/>
            <person name="Young S."/>
            <person name="Zeng Q."/>
            <person name="Gargeya S."/>
            <person name="Alvarado L."/>
            <person name="Berlin A."/>
            <person name="Chapman S.B."/>
            <person name="Chen Z."/>
            <person name="Freedman E."/>
            <person name="Gellesch M."/>
            <person name="Goldberg J."/>
            <person name="Griggs A."/>
            <person name="Gujja S."/>
            <person name="Heilman E.R."/>
            <person name="Heiman D."/>
            <person name="Howarth C."/>
            <person name="Mehta T."/>
            <person name="Neiman D."/>
            <person name="Pearson M."/>
            <person name="Roberts A."/>
            <person name="Saif S."/>
            <person name="Shea T."/>
            <person name="Shenoy N."/>
            <person name="Sisk P."/>
            <person name="Stolte C."/>
            <person name="Sykes S."/>
            <person name="White J."/>
            <person name="Yandava C."/>
            <person name="Haas B."/>
            <person name="Henn M.R."/>
            <person name="Nusbaum C."/>
            <person name="Birren B."/>
        </authorList>
    </citation>
    <scope>NUCLEOTIDE SEQUENCE [LARGE SCALE GENOMIC DNA]</scope>
</reference>
<dbReference type="Proteomes" id="UP000095285">
    <property type="component" value="Unassembled WGS sequence"/>
</dbReference>
<evidence type="ECO:0000256" key="1">
    <source>
        <dbReference type="SAM" id="MobiDB-lite"/>
    </source>
</evidence>
<organism evidence="2 3">
    <name type="scientific">Loa loa</name>
    <name type="common">Eye worm</name>
    <name type="synonym">Filaria loa</name>
    <dbReference type="NCBI Taxonomy" id="7209"/>
    <lineage>
        <taxon>Eukaryota</taxon>
        <taxon>Metazoa</taxon>
        <taxon>Ecdysozoa</taxon>
        <taxon>Nematoda</taxon>
        <taxon>Chromadorea</taxon>
        <taxon>Rhabditida</taxon>
        <taxon>Spirurina</taxon>
        <taxon>Spiruromorpha</taxon>
        <taxon>Filarioidea</taxon>
        <taxon>Onchocercidae</taxon>
        <taxon>Loa</taxon>
    </lineage>
</organism>
<accession>A0A1I7V8B9</accession>
<protein>
    <submittedName>
        <fullName evidence="3">Uncharacterized protein</fullName>
    </submittedName>
</protein>
<feature type="compositionally biased region" description="Basic and acidic residues" evidence="1">
    <location>
        <begin position="1"/>
        <end position="33"/>
    </location>
</feature>
<evidence type="ECO:0000313" key="3">
    <source>
        <dbReference type="WBParaSite" id="EN70_10980"/>
    </source>
</evidence>
<sequence>MSVETKNKTEEAKHKTEEAKNKTEEADNLRRGEQLQAFSPDFGPRLYMLRSERRDLKNRKLSRTKLHKTCPSNKRIQKEKIRFVFS</sequence>
<dbReference type="AlphaFoldDB" id="A0A1I7V8B9"/>
<feature type="region of interest" description="Disordered" evidence="1">
    <location>
        <begin position="1"/>
        <end position="37"/>
    </location>
</feature>
<reference evidence="3" key="2">
    <citation type="submission" date="2016-11" db="UniProtKB">
        <authorList>
            <consortium name="WormBaseParasite"/>
        </authorList>
    </citation>
    <scope>IDENTIFICATION</scope>
</reference>
<proteinExistence type="predicted"/>